<dbReference type="Proteomes" id="UP000073601">
    <property type="component" value="Unassembled WGS sequence"/>
</dbReference>
<evidence type="ECO:0000313" key="2">
    <source>
        <dbReference type="Proteomes" id="UP000073601"/>
    </source>
</evidence>
<evidence type="ECO:0000313" key="1">
    <source>
        <dbReference type="EMBL" id="CZF87033.1"/>
    </source>
</evidence>
<accession>A0A128FJS0</accession>
<gene>
    <name evidence="1" type="ORF">GMA8713_05074</name>
</gene>
<protein>
    <recommendedName>
        <fullName evidence="3">LamG-like jellyroll fold domain-containing protein</fullName>
    </recommendedName>
</protein>
<keyword evidence="2" id="KW-1185">Reference proteome</keyword>
<name>A0A128FJS0_9GAMM</name>
<proteinExistence type="predicted"/>
<sequence>MLGARNGEQGADSFINGQVDDVQVWGRALSGSEVQGYMLTPPVAGEADLLAYYDFSRAKGRWVENVATGEFDALLSANNLLKTKMN</sequence>
<dbReference type="InterPro" id="IPR013320">
    <property type="entry name" value="ConA-like_dom_sf"/>
</dbReference>
<dbReference type="SUPFAM" id="SSF49899">
    <property type="entry name" value="Concanavalin A-like lectins/glucanases"/>
    <property type="match status" value="1"/>
</dbReference>
<dbReference type="AlphaFoldDB" id="A0A128FJS0"/>
<dbReference type="EMBL" id="FIZY01000112">
    <property type="protein sequence ID" value="CZF87033.1"/>
    <property type="molecule type" value="Genomic_DNA"/>
</dbReference>
<evidence type="ECO:0008006" key="3">
    <source>
        <dbReference type="Google" id="ProtNLM"/>
    </source>
</evidence>
<reference evidence="2" key="1">
    <citation type="submission" date="2016-02" db="EMBL/GenBank/DDBJ databases">
        <authorList>
            <person name="Rodrigo-Torres Lidia"/>
            <person name="Arahal R.David."/>
        </authorList>
    </citation>
    <scope>NUCLEOTIDE SEQUENCE [LARGE SCALE GENOMIC DNA]</scope>
    <source>
        <strain evidence="2">CECT 8713</strain>
    </source>
</reference>
<organism evidence="1 2">
    <name type="scientific">Grimontia marina</name>
    <dbReference type="NCBI Taxonomy" id="646534"/>
    <lineage>
        <taxon>Bacteria</taxon>
        <taxon>Pseudomonadati</taxon>
        <taxon>Pseudomonadota</taxon>
        <taxon>Gammaproteobacteria</taxon>
        <taxon>Vibrionales</taxon>
        <taxon>Vibrionaceae</taxon>
        <taxon>Grimontia</taxon>
    </lineage>
</organism>
<dbReference type="Gene3D" id="2.60.120.200">
    <property type="match status" value="1"/>
</dbReference>